<dbReference type="PROSITE" id="PS50931">
    <property type="entry name" value="HTH_LYSR"/>
    <property type="match status" value="1"/>
</dbReference>
<sequence>MDTRLSPSVLAWLRCFEAAARCMSFTKAAAELCVTQGAVSQQVKQLEGWLQRPLFLRSPRALVLTPEGQWLASVVRESFQAIEGTLVQLRIPPAAGPLALSCAPSFAMGWLTPRLGDFYRSHPEIGLRVIGEFHALDRDRMARDEVAAALRYDLGQYPDLLATEILDEWLLPVASPAFLAAHPQLRSPSDLHPALLLHDSSAWDGAGPYEEWEHWLRHAGVTLQGFEQGHHFNLSQLAQGAALAGQGMAMGRAALVLEDLVSGRLVAPFGMPVRSRAAYHFVAPMQHTARIDTVLSWLTAQAAHFRVQRDELLQALTAAQSRERR</sequence>
<comment type="caution">
    <text evidence="6">The sequence shown here is derived from an EMBL/GenBank/DDBJ whole genome shotgun (WGS) entry which is preliminary data.</text>
</comment>
<dbReference type="InterPro" id="IPR036388">
    <property type="entry name" value="WH-like_DNA-bd_sf"/>
</dbReference>
<organism evidence="6 7">
    <name type="scientific">Azohydromonas caseinilytica</name>
    <dbReference type="NCBI Taxonomy" id="2728836"/>
    <lineage>
        <taxon>Bacteria</taxon>
        <taxon>Pseudomonadati</taxon>
        <taxon>Pseudomonadota</taxon>
        <taxon>Betaproteobacteria</taxon>
        <taxon>Burkholderiales</taxon>
        <taxon>Sphaerotilaceae</taxon>
        <taxon>Azohydromonas</taxon>
    </lineage>
</organism>
<dbReference type="InterPro" id="IPR036390">
    <property type="entry name" value="WH_DNA-bd_sf"/>
</dbReference>
<accession>A0A848FI41</accession>
<dbReference type="PANTHER" id="PTHR30537:SF5">
    <property type="entry name" value="HTH-TYPE TRANSCRIPTIONAL ACTIVATOR TTDR-RELATED"/>
    <property type="match status" value="1"/>
</dbReference>
<dbReference type="InterPro" id="IPR000847">
    <property type="entry name" value="LysR_HTH_N"/>
</dbReference>
<dbReference type="Pfam" id="PF00126">
    <property type="entry name" value="HTH_1"/>
    <property type="match status" value="1"/>
</dbReference>
<dbReference type="PANTHER" id="PTHR30537">
    <property type="entry name" value="HTH-TYPE TRANSCRIPTIONAL REGULATOR"/>
    <property type="match status" value="1"/>
</dbReference>
<keyword evidence="2" id="KW-0805">Transcription regulation</keyword>
<dbReference type="CDD" id="cd08432">
    <property type="entry name" value="PBP2_GcdR_TrpI_HvrB_AmpR_like"/>
    <property type="match status" value="1"/>
</dbReference>
<dbReference type="GO" id="GO:0003700">
    <property type="term" value="F:DNA-binding transcription factor activity"/>
    <property type="evidence" value="ECO:0007669"/>
    <property type="project" value="InterPro"/>
</dbReference>
<dbReference type="PRINTS" id="PR00039">
    <property type="entry name" value="HTHLYSR"/>
</dbReference>
<proteinExistence type="inferred from homology"/>
<dbReference type="InterPro" id="IPR005119">
    <property type="entry name" value="LysR_subst-bd"/>
</dbReference>
<dbReference type="RefSeq" id="WP_169162836.1">
    <property type="nucleotide sequence ID" value="NZ_JABBFW010000024.1"/>
</dbReference>
<dbReference type="Gene3D" id="1.10.10.10">
    <property type="entry name" value="Winged helix-like DNA-binding domain superfamily/Winged helix DNA-binding domain"/>
    <property type="match status" value="1"/>
</dbReference>
<dbReference type="InterPro" id="IPR058163">
    <property type="entry name" value="LysR-type_TF_proteobact-type"/>
</dbReference>
<keyword evidence="4" id="KW-0804">Transcription</keyword>
<evidence type="ECO:0000313" key="6">
    <source>
        <dbReference type="EMBL" id="NML17939.1"/>
    </source>
</evidence>
<evidence type="ECO:0000256" key="3">
    <source>
        <dbReference type="ARBA" id="ARBA00023125"/>
    </source>
</evidence>
<dbReference type="SUPFAM" id="SSF53850">
    <property type="entry name" value="Periplasmic binding protein-like II"/>
    <property type="match status" value="1"/>
</dbReference>
<evidence type="ECO:0000313" key="7">
    <source>
        <dbReference type="Proteomes" id="UP000574067"/>
    </source>
</evidence>
<evidence type="ECO:0000256" key="1">
    <source>
        <dbReference type="ARBA" id="ARBA00009437"/>
    </source>
</evidence>
<name>A0A848FI41_9BURK</name>
<evidence type="ECO:0000259" key="5">
    <source>
        <dbReference type="PROSITE" id="PS50931"/>
    </source>
</evidence>
<feature type="domain" description="HTH lysR-type" evidence="5">
    <location>
        <begin position="10"/>
        <end position="65"/>
    </location>
</feature>
<dbReference type="Gene3D" id="3.40.190.10">
    <property type="entry name" value="Periplasmic binding protein-like II"/>
    <property type="match status" value="2"/>
</dbReference>
<gene>
    <name evidence="6" type="ORF">HHL10_23490</name>
</gene>
<dbReference type="EMBL" id="JABBFW010000024">
    <property type="protein sequence ID" value="NML17939.1"/>
    <property type="molecule type" value="Genomic_DNA"/>
</dbReference>
<dbReference type="GO" id="GO:0003677">
    <property type="term" value="F:DNA binding"/>
    <property type="evidence" value="ECO:0007669"/>
    <property type="project" value="UniProtKB-KW"/>
</dbReference>
<evidence type="ECO:0000256" key="4">
    <source>
        <dbReference type="ARBA" id="ARBA00023163"/>
    </source>
</evidence>
<dbReference type="SUPFAM" id="SSF46785">
    <property type="entry name" value="Winged helix' DNA-binding domain"/>
    <property type="match status" value="1"/>
</dbReference>
<protein>
    <submittedName>
        <fullName evidence="6">LysR family transcriptional regulator</fullName>
    </submittedName>
</protein>
<comment type="similarity">
    <text evidence="1">Belongs to the LysR transcriptional regulatory family.</text>
</comment>
<dbReference type="Proteomes" id="UP000574067">
    <property type="component" value="Unassembled WGS sequence"/>
</dbReference>
<dbReference type="Pfam" id="PF03466">
    <property type="entry name" value="LysR_substrate"/>
    <property type="match status" value="1"/>
</dbReference>
<dbReference type="AlphaFoldDB" id="A0A848FI41"/>
<evidence type="ECO:0000256" key="2">
    <source>
        <dbReference type="ARBA" id="ARBA00023015"/>
    </source>
</evidence>
<keyword evidence="7" id="KW-1185">Reference proteome</keyword>
<keyword evidence="3" id="KW-0238">DNA-binding</keyword>
<reference evidence="6 7" key="1">
    <citation type="submission" date="2020-04" db="EMBL/GenBank/DDBJ databases">
        <title>Azohydromonas sp. isolated from soil.</title>
        <authorList>
            <person name="Dahal R.H."/>
        </authorList>
    </citation>
    <scope>NUCLEOTIDE SEQUENCE [LARGE SCALE GENOMIC DNA]</scope>
    <source>
        <strain evidence="6 7">G-1-1-14</strain>
    </source>
</reference>